<proteinExistence type="predicted"/>
<evidence type="ECO:0000313" key="2">
    <source>
        <dbReference type="Proteomes" id="UP001642540"/>
    </source>
</evidence>
<name>A0ABP1PX75_9HEXA</name>
<dbReference type="Proteomes" id="UP001642540">
    <property type="component" value="Unassembled WGS sequence"/>
</dbReference>
<reference evidence="1 2" key="1">
    <citation type="submission" date="2024-08" db="EMBL/GenBank/DDBJ databases">
        <authorList>
            <person name="Cucini C."/>
            <person name="Frati F."/>
        </authorList>
    </citation>
    <scope>NUCLEOTIDE SEQUENCE [LARGE SCALE GENOMIC DNA]</scope>
</reference>
<sequence length="364" mass="41766">MEEGNSLRFDDTRHYAADLKTAQRFCLNLKLKAAQPQELREYIGTNIPPVKSINIKKNYPNFYTLHTENSVSEINHMLCPRHRNEFKVFESSNIKQPFTLFDSISLAMYGDSRIGDLLKVNFISYILTLQQTPLEIFESVCCDKYPLTVISKLVQLLATYLESDIIIWSSEEFLTKTTLFAARDKKRTQDAIGIAMLFAKTGVMCAIGKSAQMSGVTITHQSVCVQPNEYIIQQIIPNFGCENEDAHNNFPNSQYISHLEFHGGTFPEIKPMSVDSNWVSDPISHCSELETWFNMFGIAYVLVNKEQWKDIKPVTVVESRLASIPFFKQTVSRLGPSMMKMVHENKKKLTRKKMKQINKEMLHL</sequence>
<comment type="caution">
    <text evidence="1">The sequence shown here is derived from an EMBL/GenBank/DDBJ whole genome shotgun (WGS) entry which is preliminary data.</text>
</comment>
<accession>A0ABP1PX75</accession>
<organism evidence="1 2">
    <name type="scientific">Orchesella dallaii</name>
    <dbReference type="NCBI Taxonomy" id="48710"/>
    <lineage>
        <taxon>Eukaryota</taxon>
        <taxon>Metazoa</taxon>
        <taxon>Ecdysozoa</taxon>
        <taxon>Arthropoda</taxon>
        <taxon>Hexapoda</taxon>
        <taxon>Collembola</taxon>
        <taxon>Entomobryomorpha</taxon>
        <taxon>Entomobryoidea</taxon>
        <taxon>Orchesellidae</taxon>
        <taxon>Orchesellinae</taxon>
        <taxon>Orchesella</taxon>
    </lineage>
</organism>
<evidence type="ECO:0000313" key="1">
    <source>
        <dbReference type="EMBL" id="CAL8081179.1"/>
    </source>
</evidence>
<protein>
    <submittedName>
        <fullName evidence="1">Uncharacterized protein</fullName>
    </submittedName>
</protein>
<dbReference type="EMBL" id="CAXLJM020000014">
    <property type="protein sequence ID" value="CAL8081179.1"/>
    <property type="molecule type" value="Genomic_DNA"/>
</dbReference>
<keyword evidence="2" id="KW-1185">Reference proteome</keyword>
<gene>
    <name evidence="1" type="ORF">ODALV1_LOCUS4859</name>
</gene>